<dbReference type="WBParaSite" id="Hba_17728">
    <property type="protein sequence ID" value="Hba_17728"/>
    <property type="gene ID" value="Hba_17728"/>
</dbReference>
<accession>A0A1I7XJN7</accession>
<proteinExistence type="predicted"/>
<evidence type="ECO:0000313" key="1">
    <source>
        <dbReference type="Proteomes" id="UP000095283"/>
    </source>
</evidence>
<organism evidence="1 2">
    <name type="scientific">Heterorhabditis bacteriophora</name>
    <name type="common">Entomopathogenic nematode worm</name>
    <dbReference type="NCBI Taxonomy" id="37862"/>
    <lineage>
        <taxon>Eukaryota</taxon>
        <taxon>Metazoa</taxon>
        <taxon>Ecdysozoa</taxon>
        <taxon>Nematoda</taxon>
        <taxon>Chromadorea</taxon>
        <taxon>Rhabditida</taxon>
        <taxon>Rhabditina</taxon>
        <taxon>Rhabditomorpha</taxon>
        <taxon>Strongyloidea</taxon>
        <taxon>Heterorhabditidae</taxon>
        <taxon>Heterorhabditis</taxon>
    </lineage>
</organism>
<name>A0A1I7XJN7_HETBA</name>
<evidence type="ECO:0000313" key="2">
    <source>
        <dbReference type="WBParaSite" id="Hba_17728"/>
    </source>
</evidence>
<dbReference type="Proteomes" id="UP000095283">
    <property type="component" value="Unplaced"/>
</dbReference>
<reference evidence="2" key="1">
    <citation type="submission" date="2016-11" db="UniProtKB">
        <authorList>
            <consortium name="WormBaseParasite"/>
        </authorList>
    </citation>
    <scope>IDENTIFICATION</scope>
</reference>
<protein>
    <submittedName>
        <fullName evidence="2">Transposase</fullName>
    </submittedName>
</protein>
<keyword evidence="1" id="KW-1185">Reference proteome</keyword>
<dbReference type="AlphaFoldDB" id="A0A1I7XJN7"/>
<sequence>MKFSRLATQKALFQTNQIRPKGRKVHEPKPMRWTLSLDNNKTDTSKEIEVIRGIGFRLPEAKRKKREKER</sequence>